<dbReference type="KEGG" id="ddl:Desdi_2210"/>
<sequence>MKVLFALTEADPFIKTGGLGEVGGSLPLALREQGVEIRVILPKYSSIASSYRQAMNPLGSFTVPLAWRNQYCGLEELEYQGIHYYFLDNEYYFRRSKCYGDEDEGEQYAFFSRAVLESIRYLSGFKPDIIHCHDWHTALIPLFLKVFYAQDTLYYKIRTLFTIHNLKYQGSFSKETLADVLGLSWDYFTPDGLEFNGGINFMKAGIRYSDRVTTVSPTYAEEIQHPHWGEGLHEVIRTRQDSLKGILNGVPEAKGAQDLAAKRANRKKLQTQLGLLESEDMPILCMVSRLVEQKGVDLLLHVMEEILALDIQFIILGSGDPHYEERIKEFGHRFPDKFRPLLCYQDDLAQCIYAGADIFLMPSRYEPCGIAQMIAMSYGNIPVVRETGGLKDTVIPYSITTGEGNGFTFTHYNAHEFLYAIQGAVKMFRENKEAWLRLWENALNSEFSWSRSAAKYYEVYEDLYYLK</sequence>
<evidence type="ECO:0000313" key="10">
    <source>
        <dbReference type="EMBL" id="AGA69643.1"/>
    </source>
</evidence>
<proteinExistence type="inferred from homology"/>
<organism evidence="10 11">
    <name type="scientific">Desulfitobacterium dichloroeliminans (strain LMG P-21439 / DCA1)</name>
    <dbReference type="NCBI Taxonomy" id="871963"/>
    <lineage>
        <taxon>Bacteria</taxon>
        <taxon>Bacillati</taxon>
        <taxon>Bacillota</taxon>
        <taxon>Clostridia</taxon>
        <taxon>Eubacteriales</taxon>
        <taxon>Desulfitobacteriaceae</taxon>
        <taxon>Desulfitobacterium</taxon>
    </lineage>
</organism>
<evidence type="ECO:0000256" key="7">
    <source>
        <dbReference type="HAMAP-Rule" id="MF_00484"/>
    </source>
</evidence>
<dbReference type="STRING" id="871963.Desdi_2210"/>
<keyword evidence="6 7" id="KW-0320">Glycogen biosynthesis</keyword>
<evidence type="ECO:0000256" key="5">
    <source>
        <dbReference type="ARBA" id="ARBA00022679"/>
    </source>
</evidence>
<dbReference type="GO" id="GO:0004373">
    <property type="term" value="F:alpha-1,4-glucan glucosyltransferase (UDP-glucose donor) activity"/>
    <property type="evidence" value="ECO:0007669"/>
    <property type="project" value="InterPro"/>
</dbReference>
<keyword evidence="5 7" id="KW-0808">Transferase</keyword>
<gene>
    <name evidence="7" type="primary">glgA</name>
    <name evidence="10" type="ordered locus">Desdi_2210</name>
</gene>
<evidence type="ECO:0000256" key="3">
    <source>
        <dbReference type="ARBA" id="ARBA00010281"/>
    </source>
</evidence>
<dbReference type="SUPFAM" id="SSF53756">
    <property type="entry name" value="UDP-Glycosyltransferase/glycogen phosphorylase"/>
    <property type="match status" value="1"/>
</dbReference>
<dbReference type="HAMAP" id="MF_00484">
    <property type="entry name" value="Glycogen_synth"/>
    <property type="match status" value="1"/>
</dbReference>
<dbReference type="PANTHER" id="PTHR45825">
    <property type="entry name" value="GRANULE-BOUND STARCH SYNTHASE 1, CHLOROPLASTIC/AMYLOPLASTIC"/>
    <property type="match status" value="1"/>
</dbReference>
<feature type="domain" description="Glycosyl transferase family 1" evidence="8">
    <location>
        <begin position="277"/>
        <end position="424"/>
    </location>
</feature>
<comment type="catalytic activity">
    <reaction evidence="1 7">
        <text>[(1-&gt;4)-alpha-D-glucosyl](n) + ADP-alpha-D-glucose = [(1-&gt;4)-alpha-D-glucosyl](n+1) + ADP + H(+)</text>
        <dbReference type="Rhea" id="RHEA:18189"/>
        <dbReference type="Rhea" id="RHEA-COMP:9584"/>
        <dbReference type="Rhea" id="RHEA-COMP:9587"/>
        <dbReference type="ChEBI" id="CHEBI:15378"/>
        <dbReference type="ChEBI" id="CHEBI:15444"/>
        <dbReference type="ChEBI" id="CHEBI:57498"/>
        <dbReference type="ChEBI" id="CHEBI:456216"/>
        <dbReference type="EC" id="2.4.1.21"/>
    </reaction>
</comment>
<dbReference type="EMBL" id="CP003344">
    <property type="protein sequence ID" value="AGA69643.1"/>
    <property type="molecule type" value="Genomic_DNA"/>
</dbReference>
<evidence type="ECO:0000259" key="8">
    <source>
        <dbReference type="Pfam" id="PF00534"/>
    </source>
</evidence>
<dbReference type="HOGENOM" id="CLU_009583_18_2_9"/>
<dbReference type="EC" id="2.4.1.21" evidence="7"/>
<dbReference type="CDD" id="cd03791">
    <property type="entry name" value="GT5_Glycogen_synthase_DULL1-like"/>
    <property type="match status" value="1"/>
</dbReference>
<evidence type="ECO:0000256" key="2">
    <source>
        <dbReference type="ARBA" id="ARBA00002764"/>
    </source>
</evidence>
<feature type="domain" description="Starch synthase catalytic" evidence="9">
    <location>
        <begin position="2"/>
        <end position="237"/>
    </location>
</feature>
<dbReference type="Pfam" id="PF00534">
    <property type="entry name" value="Glycos_transf_1"/>
    <property type="match status" value="1"/>
</dbReference>
<dbReference type="GO" id="GO:0005978">
    <property type="term" value="P:glycogen biosynthetic process"/>
    <property type="evidence" value="ECO:0007669"/>
    <property type="project" value="UniProtKB-UniRule"/>
</dbReference>
<dbReference type="Gene3D" id="3.40.50.2000">
    <property type="entry name" value="Glycogen Phosphorylase B"/>
    <property type="match status" value="2"/>
</dbReference>
<evidence type="ECO:0000256" key="6">
    <source>
        <dbReference type="ARBA" id="ARBA00023056"/>
    </source>
</evidence>
<comment type="similarity">
    <text evidence="3 7">Belongs to the glycosyltransferase 1 family. Bacterial/plant glycogen synthase subfamily.</text>
</comment>
<comment type="pathway">
    <text evidence="7">Glycan biosynthesis; glycogen biosynthesis.</text>
</comment>
<comment type="function">
    <text evidence="2 7">Synthesizes alpha-1,4-glucan chains using ADP-glucose.</text>
</comment>
<reference evidence="11" key="1">
    <citation type="submission" date="2012-02" db="EMBL/GenBank/DDBJ databases">
        <title>Complete sequence of Desulfitobacterium dichloroeliminans LMG P-21439.</title>
        <authorList>
            <person name="Lucas S."/>
            <person name="Han J."/>
            <person name="Lapidus A."/>
            <person name="Cheng J.-F."/>
            <person name="Goodwin L."/>
            <person name="Pitluck S."/>
            <person name="Peters L."/>
            <person name="Ovchinnikova G."/>
            <person name="Teshima H."/>
            <person name="Detter J.C."/>
            <person name="Han C."/>
            <person name="Tapia R."/>
            <person name="Land M."/>
            <person name="Hauser L."/>
            <person name="Kyrpides N."/>
            <person name="Ivanova N."/>
            <person name="Pagani I."/>
            <person name="Kruse T."/>
            <person name="de Vos W.M."/>
            <person name="Boon N."/>
            <person name="Smidt H."/>
            <person name="Woyke T."/>
        </authorList>
    </citation>
    <scope>NUCLEOTIDE SEQUENCE [LARGE SCALE GENOMIC DNA]</scope>
    <source>
        <strain evidence="11">LMG P-21439 / DCA1</strain>
    </source>
</reference>
<dbReference type="AlphaFoldDB" id="L0F9M5"/>
<evidence type="ECO:0000313" key="11">
    <source>
        <dbReference type="Proteomes" id="UP000010797"/>
    </source>
</evidence>
<protein>
    <recommendedName>
        <fullName evidence="7">Glycogen synthase</fullName>
        <ecNumber evidence="7">2.4.1.21</ecNumber>
    </recommendedName>
    <alternativeName>
        <fullName evidence="7">Starch [bacterial glycogen] synthase</fullName>
    </alternativeName>
</protein>
<dbReference type="NCBIfam" id="NF001898">
    <property type="entry name" value="PRK00654.1-1"/>
    <property type="match status" value="1"/>
</dbReference>
<keyword evidence="4 7" id="KW-0328">Glycosyltransferase</keyword>
<evidence type="ECO:0000256" key="1">
    <source>
        <dbReference type="ARBA" id="ARBA00001478"/>
    </source>
</evidence>
<evidence type="ECO:0000259" key="9">
    <source>
        <dbReference type="Pfam" id="PF08323"/>
    </source>
</evidence>
<dbReference type="UniPathway" id="UPA00164"/>
<dbReference type="InterPro" id="IPR013534">
    <property type="entry name" value="Starch_synth_cat_dom"/>
</dbReference>
<dbReference type="OrthoDB" id="9808590at2"/>
<dbReference type="Pfam" id="PF08323">
    <property type="entry name" value="Glyco_transf_5"/>
    <property type="match status" value="1"/>
</dbReference>
<dbReference type="NCBIfam" id="TIGR02095">
    <property type="entry name" value="glgA"/>
    <property type="match status" value="1"/>
</dbReference>
<dbReference type="GO" id="GO:0009011">
    <property type="term" value="F:alpha-1,4-glucan glucosyltransferase (ADP-glucose donor) activity"/>
    <property type="evidence" value="ECO:0007669"/>
    <property type="project" value="UniProtKB-UniRule"/>
</dbReference>
<dbReference type="eggNOG" id="COG0297">
    <property type="taxonomic scope" value="Bacteria"/>
</dbReference>
<evidence type="ECO:0000256" key="4">
    <source>
        <dbReference type="ARBA" id="ARBA00022676"/>
    </source>
</evidence>
<dbReference type="Proteomes" id="UP000010797">
    <property type="component" value="Chromosome"/>
</dbReference>
<accession>L0F9M5</accession>
<dbReference type="InterPro" id="IPR011835">
    <property type="entry name" value="GS/SS"/>
</dbReference>
<dbReference type="InterPro" id="IPR001296">
    <property type="entry name" value="Glyco_trans_1"/>
</dbReference>
<dbReference type="RefSeq" id="WP_015262621.1">
    <property type="nucleotide sequence ID" value="NC_019903.1"/>
</dbReference>
<keyword evidence="11" id="KW-1185">Reference proteome</keyword>
<dbReference type="PANTHER" id="PTHR45825:SF11">
    <property type="entry name" value="ALPHA AMYLASE DOMAIN-CONTAINING PROTEIN"/>
    <property type="match status" value="1"/>
</dbReference>
<name>L0F9M5_DESDL</name>
<feature type="binding site" evidence="7">
    <location>
        <position position="15"/>
    </location>
    <ligand>
        <name>ADP-alpha-D-glucose</name>
        <dbReference type="ChEBI" id="CHEBI:57498"/>
    </ligand>
</feature>